<evidence type="ECO:0000313" key="3">
    <source>
        <dbReference type="Proteomes" id="UP000193642"/>
    </source>
</evidence>
<protein>
    <recommendedName>
        <fullName evidence="1">CxC6 like cysteine cluster associated with KDZ domain-containing protein</fullName>
    </recommendedName>
</protein>
<dbReference type="OrthoDB" id="2156314at2759"/>
<comment type="caution">
    <text evidence="2">The sequence shown here is derived from an EMBL/GenBank/DDBJ whole genome shotgun (WGS) entry which is preliminary data.</text>
</comment>
<sequence length="407" mass="46965">MSWSTAEVWVIGMIAEVRQSEGRLPTPESNPLFMRAYILCHLVLLTDYISRNEEKYIKNPMAPHMKDGSIILKSFGGEWKNLDRFYQAMQAFVEWYIVNGTKKWVHSCDTCMIGDMMGMLTDGKADGHQCCRVLGCTLDIIHQNLGFCRDHVHLQQECIVDGCVNQHNNGSLACSVEEHQAVLRKHWKADYDDNNQNPKIRQVSVSHIQQKEEKMSKAKLKFSVKRRYIPCLFVVHYACGRILNVVKMFRFETHDDVLEALITTFEGSGQFPFVLYYDKACRLLQSLVVQIRQGNDEVKKAQLLAVYDRVALIVDKFHFRGHQDEYCEMWCNPTFVDSVLKKKGYIKKFNTSAAEQGNVWFSGISHILRDLDAVTHDFFLFSLVDKRNSGFDNKVFPLTSHVEQLSL</sequence>
<dbReference type="Pfam" id="PF18721">
    <property type="entry name" value="CxC6"/>
    <property type="match status" value="1"/>
</dbReference>
<dbReference type="Proteomes" id="UP000193642">
    <property type="component" value="Unassembled WGS sequence"/>
</dbReference>
<feature type="domain" description="CxC6 like cysteine cluster associated with KDZ" evidence="1">
    <location>
        <begin position="121"/>
        <end position="185"/>
    </location>
</feature>
<dbReference type="AlphaFoldDB" id="A0A1Y2C9K8"/>
<organism evidence="2 3">
    <name type="scientific">Rhizoclosmatium globosum</name>
    <dbReference type="NCBI Taxonomy" id="329046"/>
    <lineage>
        <taxon>Eukaryota</taxon>
        <taxon>Fungi</taxon>
        <taxon>Fungi incertae sedis</taxon>
        <taxon>Chytridiomycota</taxon>
        <taxon>Chytridiomycota incertae sedis</taxon>
        <taxon>Chytridiomycetes</taxon>
        <taxon>Chytridiales</taxon>
        <taxon>Chytriomycetaceae</taxon>
        <taxon>Rhizoclosmatium</taxon>
    </lineage>
</organism>
<gene>
    <name evidence="2" type="ORF">BCR33DRAFT_738458</name>
</gene>
<accession>A0A1Y2C9K8</accession>
<dbReference type="STRING" id="329046.A0A1Y2C9K8"/>
<evidence type="ECO:0000259" key="1">
    <source>
        <dbReference type="Pfam" id="PF18721"/>
    </source>
</evidence>
<evidence type="ECO:0000313" key="2">
    <source>
        <dbReference type="EMBL" id="ORY43720.1"/>
    </source>
</evidence>
<keyword evidence="3" id="KW-1185">Reference proteome</keyword>
<reference evidence="2 3" key="1">
    <citation type="submission" date="2016-07" db="EMBL/GenBank/DDBJ databases">
        <title>Pervasive Adenine N6-methylation of Active Genes in Fungi.</title>
        <authorList>
            <consortium name="DOE Joint Genome Institute"/>
            <person name="Mondo S.J."/>
            <person name="Dannebaum R.O."/>
            <person name="Kuo R.C."/>
            <person name="Labutti K."/>
            <person name="Haridas S."/>
            <person name="Kuo A."/>
            <person name="Salamov A."/>
            <person name="Ahrendt S.R."/>
            <person name="Lipzen A."/>
            <person name="Sullivan W."/>
            <person name="Andreopoulos W.B."/>
            <person name="Clum A."/>
            <person name="Lindquist E."/>
            <person name="Daum C."/>
            <person name="Ramamoorthy G.K."/>
            <person name="Gryganskyi A."/>
            <person name="Culley D."/>
            <person name="Magnuson J.K."/>
            <person name="James T.Y."/>
            <person name="O'Malley M.A."/>
            <person name="Stajich J.E."/>
            <person name="Spatafora J.W."/>
            <person name="Visel A."/>
            <person name="Grigoriev I.V."/>
        </authorList>
    </citation>
    <scope>NUCLEOTIDE SEQUENCE [LARGE SCALE GENOMIC DNA]</scope>
    <source>
        <strain evidence="2 3">JEL800</strain>
    </source>
</reference>
<name>A0A1Y2C9K8_9FUNG</name>
<dbReference type="InterPro" id="IPR040898">
    <property type="entry name" value="CxC6"/>
</dbReference>
<dbReference type="EMBL" id="MCGO01000024">
    <property type="protein sequence ID" value="ORY43720.1"/>
    <property type="molecule type" value="Genomic_DNA"/>
</dbReference>
<proteinExistence type="predicted"/>